<dbReference type="SUPFAM" id="SSF53187">
    <property type="entry name" value="Zn-dependent exopeptidases"/>
    <property type="match status" value="1"/>
</dbReference>
<dbReference type="GO" id="GO:0046872">
    <property type="term" value="F:metal ion binding"/>
    <property type="evidence" value="ECO:0007669"/>
    <property type="project" value="UniProtKB-KW"/>
</dbReference>
<dbReference type="STRING" id="1526658.BHK69_08850"/>
<dbReference type="InterPro" id="IPR036264">
    <property type="entry name" value="Bact_exopeptidase_dim_dom"/>
</dbReference>
<proteinExistence type="inferred from homology"/>
<comment type="cofactor">
    <cofactor evidence="3">
        <name>Mn(2+)</name>
        <dbReference type="ChEBI" id="CHEBI:29035"/>
    </cofactor>
    <text evidence="3">The Mn(2+) ion enhances activity.</text>
</comment>
<dbReference type="Gene3D" id="3.30.70.360">
    <property type="match status" value="1"/>
</dbReference>
<reference evidence="5 6" key="1">
    <citation type="journal article" date="2015" name="Antonie Van Leeuwenhoek">
        <title>Bosea vaviloviae sp. nov., a new species of slow-growing rhizobia isolated from nodules of the relict species Vavilovia formosa (Stev.) Fed.</title>
        <authorList>
            <person name="Safronova V.I."/>
            <person name="Kuznetsova I.G."/>
            <person name="Sazanova A.L."/>
            <person name="Kimeklis A.K."/>
            <person name="Belimov A.A."/>
            <person name="Andronov E.E."/>
            <person name="Pinaev A.G."/>
            <person name="Chizhevskaya E.P."/>
            <person name="Pukhaev A.R."/>
            <person name="Popov K.P."/>
            <person name="Willems A."/>
            <person name="Tikhonovich I.A."/>
        </authorList>
    </citation>
    <scope>NUCLEOTIDE SEQUENCE [LARGE SCALE GENOMIC DNA]</scope>
    <source>
        <strain evidence="5 6">Vaf18</strain>
    </source>
</reference>
<dbReference type="OrthoDB" id="9777385at2"/>
<dbReference type="InterPro" id="IPR011650">
    <property type="entry name" value="Peptidase_M20_dimer"/>
</dbReference>
<feature type="binding site" evidence="3">
    <location>
        <position position="99"/>
    </location>
    <ligand>
        <name>Mn(2+)</name>
        <dbReference type="ChEBI" id="CHEBI:29035"/>
        <label>2</label>
    </ligand>
</feature>
<accession>A0A1D7TZK1</accession>
<dbReference type="Gene3D" id="3.40.630.10">
    <property type="entry name" value="Zn peptidases"/>
    <property type="match status" value="1"/>
</dbReference>
<evidence type="ECO:0000256" key="1">
    <source>
        <dbReference type="ARBA" id="ARBA00006153"/>
    </source>
</evidence>
<keyword evidence="3" id="KW-0464">Manganese</keyword>
<dbReference type="SUPFAM" id="SSF55031">
    <property type="entry name" value="Bacterial exopeptidase dimerisation domain"/>
    <property type="match status" value="1"/>
</dbReference>
<dbReference type="KEGG" id="bvv:BHK69_08850"/>
<dbReference type="EMBL" id="CP017147">
    <property type="protein sequence ID" value="AOO80554.1"/>
    <property type="molecule type" value="Genomic_DNA"/>
</dbReference>
<organism evidence="5 6">
    <name type="scientific">Bosea vaviloviae</name>
    <dbReference type="NCBI Taxonomy" id="1526658"/>
    <lineage>
        <taxon>Bacteria</taxon>
        <taxon>Pseudomonadati</taxon>
        <taxon>Pseudomonadota</taxon>
        <taxon>Alphaproteobacteria</taxon>
        <taxon>Hyphomicrobiales</taxon>
        <taxon>Boseaceae</taxon>
        <taxon>Bosea</taxon>
    </lineage>
</organism>
<feature type="binding site" evidence="3">
    <location>
        <position position="355"/>
    </location>
    <ligand>
        <name>Mn(2+)</name>
        <dbReference type="ChEBI" id="CHEBI:29035"/>
        <label>2</label>
    </ligand>
</feature>
<sequence length="382" mass="40296">MDAIVQDIAPKLIGIRRDLHAHPEIGFELQRTAGVVAAELARLGIACRTGVGRTGVVADIIGGAPGPCLVIRADMDALPIQEMTGLAYASTIPGRMHACGHDLHTATLLGVGAVLNQLSGKLRGTVRLVFQPAEETIDSGAAAMIADGVLDGVDMALGFHNEPGVPAGTSGYIRGASFASADSFQITIEGRSGHAAQPHEAVDPIMAAGYLLTQLQTIVSREINPIRSAVLTVGRIEGGDAYNIIPDSCMMAGTIRTRAPETRDAMEAAVRRICAGTEIMHRVTCNLAYSRNLPPVMNDDGLLDKTIAAVRMQGGAIHEIDGGFGAEDFAFFSERVPSSHIRIGSAQPGRRDRVHNSNYQPDESCIGHGVLALSRTAMELLN</sequence>
<evidence type="ECO:0000313" key="5">
    <source>
        <dbReference type="EMBL" id="AOO80554.1"/>
    </source>
</evidence>
<evidence type="ECO:0000256" key="2">
    <source>
        <dbReference type="ARBA" id="ARBA00022801"/>
    </source>
</evidence>
<feature type="binding site" evidence="3">
    <location>
        <position position="135"/>
    </location>
    <ligand>
        <name>Mn(2+)</name>
        <dbReference type="ChEBI" id="CHEBI:29035"/>
        <label>2</label>
    </ligand>
</feature>
<feature type="domain" description="Peptidase M20 dimerisation" evidence="4">
    <location>
        <begin position="183"/>
        <end position="274"/>
    </location>
</feature>
<dbReference type="Proteomes" id="UP000094969">
    <property type="component" value="Chromosome"/>
</dbReference>
<feature type="binding site" evidence="3">
    <location>
        <position position="160"/>
    </location>
    <ligand>
        <name>Mn(2+)</name>
        <dbReference type="ChEBI" id="CHEBI:29035"/>
        <label>2</label>
    </ligand>
</feature>
<keyword evidence="3" id="KW-0479">Metal-binding</keyword>
<dbReference type="PIRSF" id="PIRSF005962">
    <property type="entry name" value="Pept_M20D_amidohydro"/>
    <property type="match status" value="1"/>
</dbReference>
<feature type="binding site" evidence="3">
    <location>
        <position position="101"/>
    </location>
    <ligand>
        <name>Mn(2+)</name>
        <dbReference type="ChEBI" id="CHEBI:29035"/>
        <label>2</label>
    </ligand>
</feature>
<dbReference type="Pfam" id="PF07687">
    <property type="entry name" value="M20_dimer"/>
    <property type="match status" value="1"/>
</dbReference>
<dbReference type="Pfam" id="PF01546">
    <property type="entry name" value="Peptidase_M20"/>
    <property type="match status" value="1"/>
</dbReference>
<dbReference type="InterPro" id="IPR002933">
    <property type="entry name" value="Peptidase_M20"/>
</dbReference>
<evidence type="ECO:0000256" key="3">
    <source>
        <dbReference type="PIRSR" id="PIRSR005962-1"/>
    </source>
</evidence>
<comment type="similarity">
    <text evidence="1">Belongs to the peptidase M20 family.</text>
</comment>
<dbReference type="CDD" id="cd03886">
    <property type="entry name" value="M20_Acy1"/>
    <property type="match status" value="1"/>
</dbReference>
<dbReference type="AlphaFoldDB" id="A0A1D7TZK1"/>
<name>A0A1D7TZK1_9HYPH</name>
<protein>
    <submittedName>
        <fullName evidence="5">N-acyl-L-amino acid amidohydrolase</fullName>
    </submittedName>
</protein>
<dbReference type="GO" id="GO:0016787">
    <property type="term" value="F:hydrolase activity"/>
    <property type="evidence" value="ECO:0007669"/>
    <property type="project" value="UniProtKB-KW"/>
</dbReference>
<keyword evidence="6" id="KW-1185">Reference proteome</keyword>
<keyword evidence="2 5" id="KW-0378">Hydrolase</keyword>
<gene>
    <name evidence="5" type="ORF">BHK69_08850</name>
</gene>
<dbReference type="PANTHER" id="PTHR11014">
    <property type="entry name" value="PEPTIDASE M20 FAMILY MEMBER"/>
    <property type="match status" value="1"/>
</dbReference>
<dbReference type="PANTHER" id="PTHR11014:SF63">
    <property type="entry name" value="METALLOPEPTIDASE, PUTATIVE (AFU_ORTHOLOGUE AFUA_6G09600)-RELATED"/>
    <property type="match status" value="1"/>
</dbReference>
<evidence type="ECO:0000259" key="4">
    <source>
        <dbReference type="Pfam" id="PF07687"/>
    </source>
</evidence>
<evidence type="ECO:0000313" key="6">
    <source>
        <dbReference type="Proteomes" id="UP000094969"/>
    </source>
</evidence>
<dbReference type="InterPro" id="IPR017439">
    <property type="entry name" value="Amidohydrolase"/>
</dbReference>
<dbReference type="FunFam" id="3.30.70.360:FF:000014">
    <property type="entry name" value="N-acyl-L-amino acid amidohydrolase"/>
    <property type="match status" value="1"/>
</dbReference>
<dbReference type="NCBIfam" id="TIGR01891">
    <property type="entry name" value="amidohydrolases"/>
    <property type="match status" value="1"/>
</dbReference>